<protein>
    <recommendedName>
        <fullName evidence="4">Methyltransferase domain-containing protein</fullName>
    </recommendedName>
</protein>
<keyword evidence="3" id="KW-1185">Reference proteome</keyword>
<sequence>MPEAGLESASAVATQPAIDRLDFTLHDFTRVAWVSDPARVIWAPRLARISTAWAEIEWRSVLAGVRSCAVTMASPEEFLTQGARWAEAGLGALPVEMVGVSGQPYSATSTPLEAGRPFQFRFVLGKPETLASFKTAWDDGDQATIGALLGYPTCCSEFFRRVWVDEAMVDTTWPMAAANGRTTEEGTVEVDGPAQANILWRWMGLRAVPHLPCRFDCPATVEFADRLLVVGREAGFDEEMDWLLEVLSWPAQWSALHGIGEVKTPVLKLVTRTDATSRPYVVRRRGNAYPAEGAQGLAFPLRPPRKRRLTESRGFRRGLQHAVRTPQPSWYATDNGFSSVVAMDEAHRPIVKLAASALAGHAGRVVDFGCGNGALLEKLRAATPDVIPFGIDTDPVRVEHARLLQPDFRSHFLVGDLLDADWALGAPWRDRFALGILMPGRLLEAGPERAQAIRERLRSSCDRVLVYAYKEWSATRSLSELTSQAGLMLVGEAHGDRVALATVPTNPTEEIRNPSGEIRNPTEEARDGA</sequence>
<dbReference type="CDD" id="cd02440">
    <property type="entry name" value="AdoMet_MTases"/>
    <property type="match status" value="1"/>
</dbReference>
<feature type="compositionally biased region" description="Basic and acidic residues" evidence="1">
    <location>
        <begin position="520"/>
        <end position="529"/>
    </location>
</feature>
<evidence type="ECO:0008006" key="4">
    <source>
        <dbReference type="Google" id="ProtNLM"/>
    </source>
</evidence>
<dbReference type="SUPFAM" id="SSF53335">
    <property type="entry name" value="S-adenosyl-L-methionine-dependent methyltransferases"/>
    <property type="match status" value="1"/>
</dbReference>
<gene>
    <name evidence="2" type="ORF">JF922_19240</name>
</gene>
<dbReference type="AlphaFoldDB" id="A0A934K793"/>
<comment type="caution">
    <text evidence="2">The sequence shown here is derived from an EMBL/GenBank/DDBJ whole genome shotgun (WGS) entry which is preliminary data.</text>
</comment>
<dbReference type="RefSeq" id="WP_338203927.1">
    <property type="nucleotide sequence ID" value="NZ_JAEKNR010000190.1"/>
</dbReference>
<dbReference type="EMBL" id="JAEKNR010000190">
    <property type="protein sequence ID" value="MBJ7600194.1"/>
    <property type="molecule type" value="Genomic_DNA"/>
</dbReference>
<accession>A0A934K793</accession>
<proteinExistence type="predicted"/>
<dbReference type="Proteomes" id="UP000612893">
    <property type="component" value="Unassembled WGS sequence"/>
</dbReference>
<organism evidence="2 3">
    <name type="scientific">Candidatus Nephthysia bennettiae</name>
    <dbReference type="NCBI Taxonomy" id="3127016"/>
    <lineage>
        <taxon>Bacteria</taxon>
        <taxon>Bacillati</taxon>
        <taxon>Candidatus Dormiibacterota</taxon>
        <taxon>Candidatus Dormibacteria</taxon>
        <taxon>Candidatus Dormibacterales</taxon>
        <taxon>Candidatus Dormibacteraceae</taxon>
        <taxon>Candidatus Nephthysia</taxon>
    </lineage>
</organism>
<reference evidence="2" key="1">
    <citation type="submission" date="2020-10" db="EMBL/GenBank/DDBJ databases">
        <title>Ca. Dormibacterota MAGs.</title>
        <authorList>
            <person name="Montgomery K."/>
        </authorList>
    </citation>
    <scope>NUCLEOTIDE SEQUENCE [LARGE SCALE GENOMIC DNA]</scope>
    <source>
        <strain evidence="2">SC8812_S17_10</strain>
    </source>
</reference>
<dbReference type="Gene3D" id="3.40.50.150">
    <property type="entry name" value="Vaccinia Virus protein VP39"/>
    <property type="match status" value="1"/>
</dbReference>
<evidence type="ECO:0000313" key="2">
    <source>
        <dbReference type="EMBL" id="MBJ7600194.1"/>
    </source>
</evidence>
<evidence type="ECO:0000313" key="3">
    <source>
        <dbReference type="Proteomes" id="UP000612893"/>
    </source>
</evidence>
<evidence type="ECO:0000256" key="1">
    <source>
        <dbReference type="SAM" id="MobiDB-lite"/>
    </source>
</evidence>
<dbReference type="InterPro" id="IPR029063">
    <property type="entry name" value="SAM-dependent_MTases_sf"/>
</dbReference>
<feature type="region of interest" description="Disordered" evidence="1">
    <location>
        <begin position="505"/>
        <end position="529"/>
    </location>
</feature>
<name>A0A934K793_9BACT</name>